<dbReference type="Pfam" id="PF13424">
    <property type="entry name" value="TPR_12"/>
    <property type="match status" value="1"/>
</dbReference>
<dbReference type="InterPro" id="IPR013360">
    <property type="entry name" value="Pilus_4_PilW"/>
</dbReference>
<feature type="repeat" description="TPR" evidence="1">
    <location>
        <begin position="68"/>
        <end position="101"/>
    </location>
</feature>
<accession>A0AA90P2D6</accession>
<dbReference type="PANTHER" id="PTHR44809">
    <property type="match status" value="1"/>
</dbReference>
<dbReference type="PANTHER" id="PTHR44809:SF1">
    <property type="entry name" value="PROTEIN O-MANNOSYL-TRANSFERASE TMTC1"/>
    <property type="match status" value="1"/>
</dbReference>
<dbReference type="EMBL" id="JASXSV010000021">
    <property type="protein sequence ID" value="MDP0589826.1"/>
    <property type="molecule type" value="Genomic_DNA"/>
</dbReference>
<evidence type="ECO:0000313" key="2">
    <source>
        <dbReference type="EMBL" id="MDP0589826.1"/>
    </source>
</evidence>
<organism evidence="2 3">
    <name type="scientific">Candidatus Endonucleibacter bathymodioli</name>
    <dbReference type="NCBI Taxonomy" id="539814"/>
    <lineage>
        <taxon>Bacteria</taxon>
        <taxon>Pseudomonadati</taxon>
        <taxon>Pseudomonadota</taxon>
        <taxon>Gammaproteobacteria</taxon>
        <taxon>Oceanospirillales</taxon>
        <taxon>Endozoicomonadaceae</taxon>
        <taxon>Candidatus Endonucleibacter</taxon>
    </lineage>
</organism>
<comment type="caution">
    <text evidence="2">The sequence shown here is derived from an EMBL/GenBank/DDBJ whole genome shotgun (WGS) entry which is preliminary data.</text>
</comment>
<dbReference type="PROSITE" id="PS50005">
    <property type="entry name" value="TPR"/>
    <property type="match status" value="3"/>
</dbReference>
<protein>
    <submittedName>
        <fullName evidence="2">Type IV pilus biogenesis/stability protein PilW</fullName>
    </submittedName>
</protein>
<feature type="repeat" description="TPR" evidence="1">
    <location>
        <begin position="138"/>
        <end position="171"/>
    </location>
</feature>
<dbReference type="InterPro" id="IPR019734">
    <property type="entry name" value="TPR_rpt"/>
</dbReference>
<gene>
    <name evidence="2" type="primary">pilW</name>
    <name evidence="2" type="ORF">QS748_11795</name>
</gene>
<name>A0AA90P2D6_9GAMM</name>
<dbReference type="NCBIfam" id="TIGR02521">
    <property type="entry name" value="type_IV_pilW"/>
    <property type="match status" value="1"/>
</dbReference>
<keyword evidence="1" id="KW-0802">TPR repeat</keyword>
<dbReference type="AlphaFoldDB" id="A0AA90P2D6"/>
<proteinExistence type="predicted"/>
<dbReference type="SUPFAM" id="SSF48452">
    <property type="entry name" value="TPR-like"/>
    <property type="match status" value="1"/>
</dbReference>
<dbReference type="Pfam" id="PF13181">
    <property type="entry name" value="TPR_8"/>
    <property type="match status" value="1"/>
</dbReference>
<sequence length="251" mass="28755">MALNWGLLLVVIGVLLVGCSNNSKHYSEGQDQAAGNYLNLAKGYIEEGYVEKALKPLQRALKITPRSSDVYGMLALVYQLGGENKEAEKAFKKALNYNSDAADVQNNYGAFLFSQERFDEAYKYFSQAANNLFYDKRSRAYENMGIVAQKQNRNERAKYHFIKALKLNGKLITARLELAYILHQHGEYRSAWSHYLIFAKQSDQNSRSLWLGVQLARKNADRNAAASYGLQLEKMYPQSKEYREYRSQGRE</sequence>
<dbReference type="InterPro" id="IPR011990">
    <property type="entry name" value="TPR-like_helical_dom_sf"/>
</dbReference>
<evidence type="ECO:0000256" key="1">
    <source>
        <dbReference type="PROSITE-ProRule" id="PRU00339"/>
    </source>
</evidence>
<keyword evidence="3" id="KW-1185">Reference proteome</keyword>
<feature type="repeat" description="TPR" evidence="1">
    <location>
        <begin position="34"/>
        <end position="67"/>
    </location>
</feature>
<dbReference type="InterPro" id="IPR052943">
    <property type="entry name" value="TMTC_O-mannosyl-trnsfr"/>
</dbReference>
<dbReference type="Gene3D" id="1.25.40.10">
    <property type="entry name" value="Tetratricopeptide repeat domain"/>
    <property type="match status" value="1"/>
</dbReference>
<dbReference type="Proteomes" id="UP001178148">
    <property type="component" value="Unassembled WGS sequence"/>
</dbReference>
<dbReference type="SMART" id="SM00028">
    <property type="entry name" value="TPR"/>
    <property type="match status" value="4"/>
</dbReference>
<evidence type="ECO:0000313" key="3">
    <source>
        <dbReference type="Proteomes" id="UP001178148"/>
    </source>
</evidence>
<reference evidence="2 3" key="1">
    <citation type="journal article" date="2023" name="bioRxiv">
        <title>An intranuclear bacterial parasite of deep-sea mussels expresses apoptosis inhibitors acquired from its host.</title>
        <authorList>
            <person name="Gonzalez Porras M.A."/>
            <person name="Assie A."/>
            <person name="Tietjen M."/>
            <person name="Violette M."/>
            <person name="Kleiner M."/>
            <person name="Gruber-Vodicka H."/>
            <person name="Dubilier N."/>
            <person name="Leisch N."/>
        </authorList>
    </citation>
    <scope>NUCLEOTIDE SEQUENCE [LARGE SCALE GENOMIC DNA]</scope>
    <source>
        <strain evidence="2">IAP13</strain>
    </source>
</reference>